<dbReference type="Proteomes" id="UP000738431">
    <property type="component" value="Chromosome"/>
</dbReference>
<reference evidence="2 3" key="1">
    <citation type="submission" date="2023-12" db="EMBL/GenBank/DDBJ databases">
        <title>Description of an unclassified Opitutus bacterium of Verrucomicrobiota.</title>
        <authorList>
            <person name="Zhang D.-F."/>
        </authorList>
    </citation>
    <scope>NUCLEOTIDE SEQUENCE [LARGE SCALE GENOMIC DNA]</scope>
    <source>
        <strain evidence="2 3">WL0086</strain>
    </source>
</reference>
<protein>
    <recommendedName>
        <fullName evidence="4">Cell division protein FtsL</fullName>
    </recommendedName>
</protein>
<dbReference type="EMBL" id="CP139781">
    <property type="protein sequence ID" value="WRQ89110.1"/>
    <property type="molecule type" value="Genomic_DNA"/>
</dbReference>
<name>A0ABZ1CBT2_9BACT</name>
<organism evidence="2 3">
    <name type="scientific">Actomonas aquatica</name>
    <dbReference type="NCBI Taxonomy" id="2866162"/>
    <lineage>
        <taxon>Bacteria</taxon>
        <taxon>Pseudomonadati</taxon>
        <taxon>Verrucomicrobiota</taxon>
        <taxon>Opitutia</taxon>
        <taxon>Opitutales</taxon>
        <taxon>Opitutaceae</taxon>
        <taxon>Actomonas</taxon>
    </lineage>
</organism>
<sequence>MNTSTAHAFINKLLIYVLLMIGVNGTVGLGIVWTNHQISASAAATKTAEAQIAAIERRIDETTALLAAELSPEVLEAKNTAMALGLVPPVEDSIVRIYESPEERLAAKRNIEIFSRDVTTPADNRLVRFTLADRS</sequence>
<evidence type="ECO:0000256" key="1">
    <source>
        <dbReference type="SAM" id="Phobius"/>
    </source>
</evidence>
<evidence type="ECO:0008006" key="4">
    <source>
        <dbReference type="Google" id="ProtNLM"/>
    </source>
</evidence>
<keyword evidence="1" id="KW-0472">Membrane</keyword>
<dbReference type="RefSeq" id="WP_221030981.1">
    <property type="nucleotide sequence ID" value="NZ_CP139781.1"/>
</dbReference>
<gene>
    <name evidence="2" type="ORF">K1X11_006795</name>
</gene>
<keyword evidence="1" id="KW-0812">Transmembrane</keyword>
<evidence type="ECO:0000313" key="3">
    <source>
        <dbReference type="Proteomes" id="UP000738431"/>
    </source>
</evidence>
<accession>A0ABZ1CBT2</accession>
<proteinExistence type="predicted"/>
<feature type="transmembrane region" description="Helical" evidence="1">
    <location>
        <begin position="13"/>
        <end position="33"/>
    </location>
</feature>
<keyword evidence="3" id="KW-1185">Reference proteome</keyword>
<evidence type="ECO:0000313" key="2">
    <source>
        <dbReference type="EMBL" id="WRQ89110.1"/>
    </source>
</evidence>
<keyword evidence="1" id="KW-1133">Transmembrane helix</keyword>